<feature type="compositionally biased region" description="Low complexity" evidence="1">
    <location>
        <begin position="52"/>
        <end position="66"/>
    </location>
</feature>
<dbReference type="Proteomes" id="UP001341281">
    <property type="component" value="Chromosome 07"/>
</dbReference>
<proteinExistence type="predicted"/>
<dbReference type="AlphaFoldDB" id="A0AAQ3U7H4"/>
<evidence type="ECO:0000313" key="3">
    <source>
        <dbReference type="Proteomes" id="UP001341281"/>
    </source>
</evidence>
<feature type="region of interest" description="Disordered" evidence="1">
    <location>
        <begin position="35"/>
        <end position="125"/>
    </location>
</feature>
<evidence type="ECO:0000256" key="1">
    <source>
        <dbReference type="SAM" id="MobiDB-lite"/>
    </source>
</evidence>
<feature type="compositionally biased region" description="Pro residues" evidence="1">
    <location>
        <begin position="40"/>
        <end position="51"/>
    </location>
</feature>
<sequence length="164" mass="17849">MAVRPPRWPPRLVLRAGPDPLRLLTSRFVLRLVYSSRRPQAPPPSPRPPPRGHSSGLLPRAPAAAPRPDPAGGNEAGLLPRAGCRALDGRRQRGPLPRQIRRRPSAPAMGSRSRPSCRPLDAAADPVPLQIAKPAVGAPCKREDREKVRTALGMEMEWDYPTVG</sequence>
<protein>
    <submittedName>
        <fullName evidence="2">Uncharacterized protein</fullName>
    </submittedName>
</protein>
<reference evidence="2 3" key="1">
    <citation type="submission" date="2024-02" db="EMBL/GenBank/DDBJ databases">
        <title>High-quality chromosome-scale genome assembly of Pensacola bahiagrass (Paspalum notatum Flugge var. saurae).</title>
        <authorList>
            <person name="Vega J.M."/>
            <person name="Podio M."/>
            <person name="Orjuela J."/>
            <person name="Siena L.A."/>
            <person name="Pessino S.C."/>
            <person name="Combes M.C."/>
            <person name="Mariac C."/>
            <person name="Albertini E."/>
            <person name="Pupilli F."/>
            <person name="Ortiz J.P.A."/>
            <person name="Leblanc O."/>
        </authorList>
    </citation>
    <scope>NUCLEOTIDE SEQUENCE [LARGE SCALE GENOMIC DNA]</scope>
    <source>
        <strain evidence="2">R1</strain>
        <tissue evidence="2">Leaf</tissue>
    </source>
</reference>
<accession>A0AAQ3U7H4</accession>
<name>A0AAQ3U7H4_PASNO</name>
<evidence type="ECO:0000313" key="2">
    <source>
        <dbReference type="EMBL" id="WVZ86314.1"/>
    </source>
</evidence>
<keyword evidence="3" id="KW-1185">Reference proteome</keyword>
<organism evidence="2 3">
    <name type="scientific">Paspalum notatum var. saurae</name>
    <dbReference type="NCBI Taxonomy" id="547442"/>
    <lineage>
        <taxon>Eukaryota</taxon>
        <taxon>Viridiplantae</taxon>
        <taxon>Streptophyta</taxon>
        <taxon>Embryophyta</taxon>
        <taxon>Tracheophyta</taxon>
        <taxon>Spermatophyta</taxon>
        <taxon>Magnoliopsida</taxon>
        <taxon>Liliopsida</taxon>
        <taxon>Poales</taxon>
        <taxon>Poaceae</taxon>
        <taxon>PACMAD clade</taxon>
        <taxon>Panicoideae</taxon>
        <taxon>Andropogonodae</taxon>
        <taxon>Paspaleae</taxon>
        <taxon>Paspalinae</taxon>
        <taxon>Paspalum</taxon>
    </lineage>
</organism>
<dbReference type="EMBL" id="CP144751">
    <property type="protein sequence ID" value="WVZ86314.1"/>
    <property type="molecule type" value="Genomic_DNA"/>
</dbReference>
<gene>
    <name evidence="2" type="ORF">U9M48_033115</name>
</gene>